<keyword evidence="6" id="KW-1185">Reference proteome</keyword>
<dbReference type="PANTHER" id="PTHR48106">
    <property type="entry name" value="QUINONE OXIDOREDUCTASE PIG3-RELATED"/>
    <property type="match status" value="1"/>
</dbReference>
<organism evidence="5 6">
    <name type="scientific">Riccia fluitans</name>
    <dbReference type="NCBI Taxonomy" id="41844"/>
    <lineage>
        <taxon>Eukaryota</taxon>
        <taxon>Viridiplantae</taxon>
        <taxon>Streptophyta</taxon>
        <taxon>Embryophyta</taxon>
        <taxon>Marchantiophyta</taxon>
        <taxon>Marchantiopsida</taxon>
        <taxon>Marchantiidae</taxon>
        <taxon>Marchantiales</taxon>
        <taxon>Ricciaceae</taxon>
        <taxon>Riccia</taxon>
    </lineage>
</organism>
<dbReference type="AlphaFoldDB" id="A0ABD1XSZ5"/>
<dbReference type="SUPFAM" id="SSF50129">
    <property type="entry name" value="GroES-like"/>
    <property type="match status" value="1"/>
</dbReference>
<evidence type="ECO:0000313" key="6">
    <source>
        <dbReference type="Proteomes" id="UP001605036"/>
    </source>
</evidence>
<gene>
    <name evidence="5" type="ORF">R1flu_023774</name>
</gene>
<evidence type="ECO:0000256" key="2">
    <source>
        <dbReference type="ARBA" id="ARBA00023002"/>
    </source>
</evidence>
<dbReference type="FunFam" id="3.40.50.720:FF:000053">
    <property type="entry name" value="Quinone oxidoreductase 1"/>
    <property type="match status" value="1"/>
</dbReference>
<dbReference type="InterPro" id="IPR013149">
    <property type="entry name" value="ADH-like_C"/>
</dbReference>
<dbReference type="Gene3D" id="3.40.50.720">
    <property type="entry name" value="NAD(P)-binding Rossmann-like Domain"/>
    <property type="match status" value="1"/>
</dbReference>
<feature type="domain" description="Enoyl reductase (ER)" evidence="4">
    <location>
        <begin position="11"/>
        <end position="321"/>
    </location>
</feature>
<dbReference type="InterPro" id="IPR036291">
    <property type="entry name" value="NAD(P)-bd_dom_sf"/>
</dbReference>
<proteinExistence type="predicted"/>
<dbReference type="PANTHER" id="PTHR48106:SF13">
    <property type="entry name" value="QUINONE OXIDOREDUCTASE-RELATED"/>
    <property type="match status" value="1"/>
</dbReference>
<dbReference type="InterPro" id="IPR011032">
    <property type="entry name" value="GroES-like_sf"/>
</dbReference>
<dbReference type="InterPro" id="IPR020843">
    <property type="entry name" value="ER"/>
</dbReference>
<evidence type="ECO:0000313" key="5">
    <source>
        <dbReference type="EMBL" id="KAL2612082.1"/>
    </source>
</evidence>
<sequence length="326" mass="34036">MVKALKLTKYGGPEALQWEDVEVGEPGEGQVRIRQNAVGLNFFDIYVREGLYPFPTPLIPGQEAAGVVTAVGPGVTDLKVGDRVAYAGGFGAYAEERLAAAATLVPIPSNIDDVTAAGALLKGCTAHMLLNCLHVKVGPGVKILVLAAAGGVGSLLCQWGSALGATVFGVVSTEAKAAQAKEDGAHHVLLQSEGDFAEKIKELTNGAGVDIVYDSVGKDTFMQALEALGPRGLIVCFGVASGSPDPVPLGLLTRKSLWLHRPILLHYTNTREDLLACAGEVFNALSSGIIKLRVNQKYPLAQAGQAQEDLKARKTTGSTVLLVDSA</sequence>
<dbReference type="Gene3D" id="3.90.180.10">
    <property type="entry name" value="Medium-chain alcohol dehydrogenases, catalytic domain"/>
    <property type="match status" value="1"/>
</dbReference>
<accession>A0ABD1XSZ5</accession>
<evidence type="ECO:0000259" key="4">
    <source>
        <dbReference type="SMART" id="SM00829"/>
    </source>
</evidence>
<dbReference type="Pfam" id="PF00107">
    <property type="entry name" value="ADH_zinc_N"/>
    <property type="match status" value="1"/>
</dbReference>
<evidence type="ECO:0000256" key="1">
    <source>
        <dbReference type="ARBA" id="ARBA00022857"/>
    </source>
</evidence>
<keyword evidence="1" id="KW-0521">NADP</keyword>
<dbReference type="Pfam" id="PF08240">
    <property type="entry name" value="ADH_N"/>
    <property type="match status" value="1"/>
</dbReference>
<reference evidence="5 6" key="1">
    <citation type="submission" date="2024-09" db="EMBL/GenBank/DDBJ databases">
        <title>Chromosome-scale assembly of Riccia fluitans.</title>
        <authorList>
            <person name="Paukszto L."/>
            <person name="Sawicki J."/>
            <person name="Karawczyk K."/>
            <person name="Piernik-Szablinska J."/>
            <person name="Szczecinska M."/>
            <person name="Mazdziarz M."/>
        </authorList>
    </citation>
    <scope>NUCLEOTIDE SEQUENCE [LARGE SCALE GENOMIC DNA]</scope>
    <source>
        <strain evidence="5">Rf_01</strain>
        <tissue evidence="5">Aerial parts of the thallus</tissue>
    </source>
</reference>
<dbReference type="Proteomes" id="UP001605036">
    <property type="component" value="Unassembled WGS sequence"/>
</dbReference>
<dbReference type="EMBL" id="JBHFFA010000007">
    <property type="protein sequence ID" value="KAL2612082.1"/>
    <property type="molecule type" value="Genomic_DNA"/>
</dbReference>
<protein>
    <recommendedName>
        <fullName evidence="3">Probable quinone oxidoreductase</fullName>
    </recommendedName>
</protein>
<dbReference type="SMART" id="SM00829">
    <property type="entry name" value="PKS_ER"/>
    <property type="match status" value="1"/>
</dbReference>
<dbReference type="InterPro" id="IPR047618">
    <property type="entry name" value="QOR-like"/>
</dbReference>
<name>A0ABD1XSZ5_9MARC</name>
<dbReference type="InterPro" id="IPR013154">
    <property type="entry name" value="ADH-like_N"/>
</dbReference>
<dbReference type="GO" id="GO:0016491">
    <property type="term" value="F:oxidoreductase activity"/>
    <property type="evidence" value="ECO:0007669"/>
    <property type="project" value="UniProtKB-KW"/>
</dbReference>
<dbReference type="SUPFAM" id="SSF51735">
    <property type="entry name" value="NAD(P)-binding Rossmann-fold domains"/>
    <property type="match status" value="1"/>
</dbReference>
<keyword evidence="2" id="KW-0560">Oxidoreductase</keyword>
<dbReference type="CDD" id="cd05286">
    <property type="entry name" value="QOR2"/>
    <property type="match status" value="1"/>
</dbReference>
<comment type="caution">
    <text evidence="5">The sequence shown here is derived from an EMBL/GenBank/DDBJ whole genome shotgun (WGS) entry which is preliminary data.</text>
</comment>
<evidence type="ECO:0000256" key="3">
    <source>
        <dbReference type="ARBA" id="ARBA00070796"/>
    </source>
</evidence>